<dbReference type="Pfam" id="PF00078">
    <property type="entry name" value="RVT_1"/>
    <property type="match status" value="1"/>
</dbReference>
<sequence length="306" mass="34521">MRRLRKALERRPILSNRTFEVEFTVSELDIAIRKGKAPGLHGQSACLDESQSGFQRHRTTVDQLVRFIKSVINAWQAKSHTVTVFVDLEKAYDRVWLTGLTVRLQENGITGRMYGWLKALLTERFIHTQIKGTLSRTRPLAGSFPHGSALSCSLFLIFMNNIGNAVRTPNKLSYADDIILWQQDTDIDKATETINRDVASLKRFCERWKMRINMGKTAYTTFSLSNPLLKKDLEIRIGNDSTVVSQAPQRGNGQQRARKSNNSTEAGGDKLGRHAPVPEIDPYQLHPTDARICQPGAELSWLNVCG</sequence>
<feature type="region of interest" description="Disordered" evidence="1">
    <location>
        <begin position="241"/>
        <end position="283"/>
    </location>
</feature>
<protein>
    <submittedName>
        <fullName evidence="3">RNA-directed DNA polymerase from mobile element jockey</fullName>
    </submittedName>
</protein>
<dbReference type="GO" id="GO:0003964">
    <property type="term" value="F:RNA-directed DNA polymerase activity"/>
    <property type="evidence" value="ECO:0007669"/>
    <property type="project" value="UniProtKB-KW"/>
</dbReference>
<comment type="caution">
    <text evidence="3">The sequence shown here is derived from an EMBL/GenBank/DDBJ whole genome shotgun (WGS) entry which is preliminary data.</text>
</comment>
<dbReference type="EMBL" id="BLXT01005539">
    <property type="protein sequence ID" value="GFO23835.1"/>
    <property type="molecule type" value="Genomic_DNA"/>
</dbReference>
<dbReference type="AlphaFoldDB" id="A0AAV4BXF3"/>
<proteinExistence type="predicted"/>
<accession>A0AAV4BXF3</accession>
<keyword evidence="3" id="KW-0548">Nucleotidyltransferase</keyword>
<keyword evidence="3" id="KW-0808">Transferase</keyword>
<name>A0AAV4BXF3_9GAST</name>
<keyword evidence="4" id="KW-1185">Reference proteome</keyword>
<evidence type="ECO:0000259" key="2">
    <source>
        <dbReference type="PROSITE" id="PS50878"/>
    </source>
</evidence>
<dbReference type="Proteomes" id="UP000735302">
    <property type="component" value="Unassembled WGS sequence"/>
</dbReference>
<keyword evidence="3" id="KW-0695">RNA-directed DNA polymerase</keyword>
<gene>
    <name evidence="3" type="ORF">PoB_005034000</name>
</gene>
<evidence type="ECO:0000313" key="3">
    <source>
        <dbReference type="EMBL" id="GFO23835.1"/>
    </source>
</evidence>
<feature type="compositionally biased region" description="Polar residues" evidence="1">
    <location>
        <begin position="241"/>
        <end position="265"/>
    </location>
</feature>
<dbReference type="PROSITE" id="PS50878">
    <property type="entry name" value="RT_POL"/>
    <property type="match status" value="1"/>
</dbReference>
<reference evidence="3 4" key="1">
    <citation type="journal article" date="2021" name="Elife">
        <title>Chloroplast acquisition without the gene transfer in kleptoplastic sea slugs, Plakobranchus ocellatus.</title>
        <authorList>
            <person name="Maeda T."/>
            <person name="Takahashi S."/>
            <person name="Yoshida T."/>
            <person name="Shimamura S."/>
            <person name="Takaki Y."/>
            <person name="Nagai Y."/>
            <person name="Toyoda A."/>
            <person name="Suzuki Y."/>
            <person name="Arimoto A."/>
            <person name="Ishii H."/>
            <person name="Satoh N."/>
            <person name="Nishiyama T."/>
            <person name="Hasebe M."/>
            <person name="Maruyama T."/>
            <person name="Minagawa J."/>
            <person name="Obokata J."/>
            <person name="Shigenobu S."/>
        </authorList>
    </citation>
    <scope>NUCLEOTIDE SEQUENCE [LARGE SCALE GENOMIC DNA]</scope>
</reference>
<feature type="domain" description="Reverse transcriptase" evidence="2">
    <location>
        <begin position="1"/>
        <end position="241"/>
    </location>
</feature>
<dbReference type="PANTHER" id="PTHR36688">
    <property type="entry name" value="ENDO/EXONUCLEASE/PHOSPHATASE DOMAIN-CONTAINING PROTEIN"/>
    <property type="match status" value="1"/>
</dbReference>
<dbReference type="SUPFAM" id="SSF56672">
    <property type="entry name" value="DNA/RNA polymerases"/>
    <property type="match status" value="1"/>
</dbReference>
<evidence type="ECO:0000313" key="4">
    <source>
        <dbReference type="Proteomes" id="UP000735302"/>
    </source>
</evidence>
<evidence type="ECO:0000256" key="1">
    <source>
        <dbReference type="SAM" id="MobiDB-lite"/>
    </source>
</evidence>
<dbReference type="InterPro" id="IPR052560">
    <property type="entry name" value="RdDP_mobile_element"/>
</dbReference>
<organism evidence="3 4">
    <name type="scientific">Plakobranchus ocellatus</name>
    <dbReference type="NCBI Taxonomy" id="259542"/>
    <lineage>
        <taxon>Eukaryota</taxon>
        <taxon>Metazoa</taxon>
        <taxon>Spiralia</taxon>
        <taxon>Lophotrochozoa</taxon>
        <taxon>Mollusca</taxon>
        <taxon>Gastropoda</taxon>
        <taxon>Heterobranchia</taxon>
        <taxon>Euthyneura</taxon>
        <taxon>Panpulmonata</taxon>
        <taxon>Sacoglossa</taxon>
        <taxon>Placobranchoidea</taxon>
        <taxon>Plakobranchidae</taxon>
        <taxon>Plakobranchus</taxon>
    </lineage>
</organism>
<dbReference type="InterPro" id="IPR043502">
    <property type="entry name" value="DNA/RNA_pol_sf"/>
</dbReference>
<dbReference type="PANTHER" id="PTHR36688:SF1">
    <property type="entry name" value="ENDONUCLEASE_EXONUCLEASE_PHOSPHATASE DOMAIN-CONTAINING PROTEIN"/>
    <property type="match status" value="1"/>
</dbReference>
<dbReference type="InterPro" id="IPR000477">
    <property type="entry name" value="RT_dom"/>
</dbReference>